<dbReference type="InterPro" id="IPR002625">
    <property type="entry name" value="Smr_dom"/>
</dbReference>
<evidence type="ECO:0000256" key="4">
    <source>
        <dbReference type="ARBA" id="ARBA00022840"/>
    </source>
</evidence>
<dbReference type="EC" id="3.1.-.-" evidence="7"/>
<keyword evidence="4 7" id="KW-0067">ATP-binding</keyword>
<dbReference type="Gene3D" id="3.40.50.300">
    <property type="entry name" value="P-loop containing nucleotide triphosphate hydrolases"/>
    <property type="match status" value="1"/>
</dbReference>
<dbReference type="AlphaFoldDB" id="A0A7G1G6P6"/>
<proteinExistence type="inferred from homology"/>
<dbReference type="GO" id="GO:0005524">
    <property type="term" value="F:ATP binding"/>
    <property type="evidence" value="ECO:0007669"/>
    <property type="project" value="UniProtKB-UniRule"/>
</dbReference>
<dbReference type="SMART" id="SM00463">
    <property type="entry name" value="SMR"/>
    <property type="match status" value="1"/>
</dbReference>
<evidence type="ECO:0000256" key="3">
    <source>
        <dbReference type="ARBA" id="ARBA00022801"/>
    </source>
</evidence>
<evidence type="ECO:0000256" key="8">
    <source>
        <dbReference type="SAM" id="Coils"/>
    </source>
</evidence>
<dbReference type="SUPFAM" id="SSF48334">
    <property type="entry name" value="DNA repair protein MutS, domain III"/>
    <property type="match status" value="1"/>
</dbReference>
<dbReference type="SUPFAM" id="SSF52540">
    <property type="entry name" value="P-loop containing nucleoside triphosphate hydrolases"/>
    <property type="match status" value="1"/>
</dbReference>
<comment type="subunit">
    <text evidence="7">Homodimer. Binds to stalled ribosomes, contacting rRNA.</text>
</comment>
<keyword evidence="8" id="KW-0175">Coiled coil</keyword>
<dbReference type="PROSITE" id="PS50828">
    <property type="entry name" value="SMR"/>
    <property type="match status" value="1"/>
</dbReference>
<reference evidence="10 11" key="1">
    <citation type="submission" date="2018-06" db="EMBL/GenBank/DDBJ databases">
        <title>Genome sequencing of Oceanotoga sp. sy52.</title>
        <authorList>
            <person name="Mori K."/>
        </authorList>
    </citation>
    <scope>NUCLEOTIDE SEQUENCE [LARGE SCALE GENOMIC DNA]</scope>
    <source>
        <strain evidence="11">sy52</strain>
    </source>
</reference>
<keyword evidence="1 7" id="KW-0699">rRNA-binding</keyword>
<keyword evidence="3 7" id="KW-0378">Hydrolase</keyword>
<feature type="binding site" evidence="7">
    <location>
        <begin position="291"/>
        <end position="298"/>
    </location>
    <ligand>
        <name>ATP</name>
        <dbReference type="ChEBI" id="CHEBI:30616"/>
    </ligand>
</feature>
<dbReference type="GO" id="GO:0072344">
    <property type="term" value="P:rescue of stalled ribosome"/>
    <property type="evidence" value="ECO:0007669"/>
    <property type="project" value="UniProtKB-UniRule"/>
</dbReference>
<dbReference type="GO" id="GO:0004519">
    <property type="term" value="F:endonuclease activity"/>
    <property type="evidence" value="ECO:0007669"/>
    <property type="project" value="UniProtKB-UniRule"/>
</dbReference>
<keyword evidence="6 7" id="KW-0238">DNA-binding</keyword>
<dbReference type="PIRSF" id="PIRSF005814">
    <property type="entry name" value="MutS_YshD"/>
    <property type="match status" value="1"/>
</dbReference>
<comment type="function">
    <text evidence="7">Endonuclease that is involved in the suppression of homologous recombination and thus may have a key role in the control of bacterial genetic diversity.</text>
</comment>
<comment type="function">
    <text evidence="7">Acts as a ribosome collision sensor, splitting the ribosome into its 2 subunits. Detects stalled/collided 70S ribosomes which it binds and splits by an ATP-hydrolysis driven conformational change. Acts upstream of the ribosome quality control system (RQC), a ribosome-associated complex that mediates the extraction of incompletely synthesized nascent chains from stalled ribosomes and their subsequent degradation. Probably generates substrates for RQC.</text>
</comment>
<evidence type="ECO:0000256" key="6">
    <source>
        <dbReference type="ARBA" id="ARBA00023125"/>
    </source>
</evidence>
<dbReference type="HAMAP" id="MF_00092">
    <property type="entry name" value="MutS2"/>
    <property type="match status" value="1"/>
</dbReference>
<dbReference type="SUPFAM" id="SSF160443">
    <property type="entry name" value="SMR domain-like"/>
    <property type="match status" value="1"/>
</dbReference>
<dbReference type="GO" id="GO:0016887">
    <property type="term" value="F:ATP hydrolysis activity"/>
    <property type="evidence" value="ECO:0007669"/>
    <property type="project" value="InterPro"/>
</dbReference>
<dbReference type="KEGG" id="ocy:OSSY52_19960"/>
<dbReference type="SMART" id="SM00534">
    <property type="entry name" value="MUTSac"/>
    <property type="match status" value="1"/>
</dbReference>
<dbReference type="EC" id="3.6.4.-" evidence="7"/>
<dbReference type="InterPro" id="IPR005747">
    <property type="entry name" value="MutS2"/>
</dbReference>
<dbReference type="GO" id="GO:0006298">
    <property type="term" value="P:mismatch repair"/>
    <property type="evidence" value="ECO:0007669"/>
    <property type="project" value="InterPro"/>
</dbReference>
<evidence type="ECO:0000256" key="2">
    <source>
        <dbReference type="ARBA" id="ARBA00022741"/>
    </source>
</evidence>
<dbReference type="GO" id="GO:0030983">
    <property type="term" value="F:mismatched DNA binding"/>
    <property type="evidence" value="ECO:0007669"/>
    <property type="project" value="InterPro"/>
</dbReference>
<feature type="coiled-coil region" evidence="8">
    <location>
        <begin position="488"/>
        <end position="581"/>
    </location>
</feature>
<dbReference type="InterPro" id="IPR036187">
    <property type="entry name" value="DNA_mismatch_repair_MutS_sf"/>
</dbReference>
<evidence type="ECO:0000256" key="1">
    <source>
        <dbReference type="ARBA" id="ARBA00022730"/>
    </source>
</evidence>
<dbReference type="Gene3D" id="3.30.1370.110">
    <property type="match status" value="1"/>
</dbReference>
<comment type="similarity">
    <text evidence="7">Belongs to the DNA mismatch repair MutS family. MutS2 subfamily.</text>
</comment>
<dbReference type="InterPro" id="IPR027417">
    <property type="entry name" value="P-loop_NTPase"/>
</dbReference>
<dbReference type="EMBL" id="AP018712">
    <property type="protein sequence ID" value="BBE31855.1"/>
    <property type="molecule type" value="Genomic_DNA"/>
</dbReference>
<dbReference type="GO" id="GO:0019843">
    <property type="term" value="F:rRNA binding"/>
    <property type="evidence" value="ECO:0007669"/>
    <property type="project" value="UniProtKB-UniRule"/>
</dbReference>
<accession>A0A7G1G6P6</accession>
<dbReference type="Pfam" id="PF00488">
    <property type="entry name" value="MutS_V"/>
    <property type="match status" value="1"/>
</dbReference>
<evidence type="ECO:0000256" key="5">
    <source>
        <dbReference type="ARBA" id="ARBA00022884"/>
    </source>
</evidence>
<keyword evidence="7" id="KW-0540">Nuclease</keyword>
<dbReference type="InterPro" id="IPR036063">
    <property type="entry name" value="Smr_dom_sf"/>
</dbReference>
<evidence type="ECO:0000313" key="10">
    <source>
        <dbReference type="EMBL" id="BBE31855.1"/>
    </source>
</evidence>
<keyword evidence="7 10" id="KW-0255">Endonuclease</keyword>
<dbReference type="InterPro" id="IPR045076">
    <property type="entry name" value="MutS"/>
</dbReference>
<name>A0A7G1G6P6_9BACT</name>
<organism evidence="10 11">
    <name type="scientific">Tepiditoga spiralis</name>
    <dbReference type="NCBI Taxonomy" id="2108365"/>
    <lineage>
        <taxon>Bacteria</taxon>
        <taxon>Thermotogati</taxon>
        <taxon>Thermotogota</taxon>
        <taxon>Thermotogae</taxon>
        <taxon>Petrotogales</taxon>
        <taxon>Petrotogaceae</taxon>
        <taxon>Tepiditoga</taxon>
    </lineage>
</organism>
<keyword evidence="5 7" id="KW-0694">RNA-binding</keyword>
<protein>
    <recommendedName>
        <fullName evidence="7">Endonuclease MutS2</fullName>
        <ecNumber evidence="7">3.1.-.-</ecNumber>
    </recommendedName>
    <alternativeName>
        <fullName evidence="7">Ribosome-associated protein quality control-upstream factor</fullName>
        <shortName evidence="7">RQC-upstream factor</shortName>
        <shortName evidence="7">RqcU</shortName>
        <ecNumber evidence="7">3.6.4.-</ecNumber>
    </alternativeName>
</protein>
<evidence type="ECO:0000256" key="7">
    <source>
        <dbReference type="HAMAP-Rule" id="MF_00092"/>
    </source>
</evidence>
<dbReference type="FunCoup" id="A0A7G1G6P6">
    <property type="interactions" value="105"/>
</dbReference>
<dbReference type="NCBIfam" id="TIGR01069">
    <property type="entry name" value="mutS2"/>
    <property type="match status" value="1"/>
</dbReference>
<dbReference type="PANTHER" id="PTHR48466:SF2">
    <property type="entry name" value="OS10G0509000 PROTEIN"/>
    <property type="match status" value="1"/>
</dbReference>
<dbReference type="Pfam" id="PF01713">
    <property type="entry name" value="Smr"/>
    <property type="match status" value="1"/>
</dbReference>
<feature type="domain" description="Smr" evidence="9">
    <location>
        <begin position="657"/>
        <end position="731"/>
    </location>
</feature>
<evidence type="ECO:0000259" key="9">
    <source>
        <dbReference type="PROSITE" id="PS50828"/>
    </source>
</evidence>
<gene>
    <name evidence="7 10" type="primary">mutS2</name>
    <name evidence="7" type="synonym">rqcU</name>
    <name evidence="10" type="ORF">OSSY52_19960</name>
</gene>
<dbReference type="SMART" id="SM00533">
    <property type="entry name" value="MUTSd"/>
    <property type="match status" value="1"/>
</dbReference>
<dbReference type="FunFam" id="3.40.50.300:FF:000830">
    <property type="entry name" value="Endonuclease MutS2"/>
    <property type="match status" value="1"/>
</dbReference>
<sequence>MLNIDQIKIEIDISISFFNLFNTGKYIDLRGLPDITETLEKIELNSLVEIKEYRNIANFLNQIYDIFSKNKQNFDKNIEEQFSHFIYHREYVSMLYKTISIDGEIEDNATLSLFTIRKNINRIKNKTSGTLSSLINKFGKYLSIDRPIIRNERQCLAVKSEYRSRVKGMFVGKSDSGSTFFIEPEKLIELNEELLKLKSDEKTEISKIISHINFETVKRLKSIKNNIKVISYIDSMIGKANYAINNKGIYVTPSEQDKKIFFNGLRHPLIPKSEVIPLNLKLNEEGMIITGPNTGGKTVTLKSIGLAFLLSHAGFPILSYEAKLPYIKNIFTDIGDSQSVTQNLSTFSSHLKNLKIILDEANEYSLILIDELGTGTDPIEGAALGRAIIKRLLNKNSILFITSHLSEIKTYSIEEKRLETASMSFDVQTLRPTYKILIGVPGASHAIEISRRMGFDEELLRDAQNNIGEEYIKSEHLFSKMANSFETIEEEKNKIKMKKYEIEQLKKQYEKKYQKLKNKEVEKLDNETLKLKNEIRFLKNEVYNIMSDIKHASNQKNTDSLKKNLKKLEDISNKIEILNKKNEVKNSYTIKVGMDVKAPGGTIGRVISIKKNKAEIKIENSPINLTYNINELIPTKKKEKINKVTSFSNSSTKIPEIDLRGFTVAESIPEIENLISDMLFSNFNKGYIIHGKGTGKLSLGIWEYLRNCKEIKSFRVGKPNEGGTGVTVVEV</sequence>
<dbReference type="GO" id="GO:0045910">
    <property type="term" value="P:negative regulation of DNA recombination"/>
    <property type="evidence" value="ECO:0007669"/>
    <property type="project" value="InterPro"/>
</dbReference>
<evidence type="ECO:0000313" key="11">
    <source>
        <dbReference type="Proteomes" id="UP000516361"/>
    </source>
</evidence>
<dbReference type="GO" id="GO:0043023">
    <property type="term" value="F:ribosomal large subunit binding"/>
    <property type="evidence" value="ECO:0007669"/>
    <property type="project" value="UniProtKB-UniRule"/>
</dbReference>
<dbReference type="InterPro" id="IPR007696">
    <property type="entry name" value="DNA_mismatch_repair_MutS_core"/>
</dbReference>
<dbReference type="InterPro" id="IPR000432">
    <property type="entry name" value="DNA_mismatch_repair_MutS_C"/>
</dbReference>
<dbReference type="GO" id="GO:0140664">
    <property type="term" value="F:ATP-dependent DNA damage sensor activity"/>
    <property type="evidence" value="ECO:0007669"/>
    <property type="project" value="InterPro"/>
</dbReference>
<dbReference type="Proteomes" id="UP000516361">
    <property type="component" value="Chromosome"/>
</dbReference>
<keyword evidence="2 7" id="KW-0547">Nucleotide-binding</keyword>
<keyword evidence="11" id="KW-1185">Reference proteome</keyword>
<dbReference type="PANTHER" id="PTHR48466">
    <property type="entry name" value="OS10G0509000 PROTEIN-RELATED"/>
    <property type="match status" value="1"/>
</dbReference>
<dbReference type="InParanoid" id="A0A7G1G6P6"/>